<evidence type="ECO:0000313" key="1">
    <source>
        <dbReference type="EMBL" id="SIP74428.1"/>
    </source>
</evidence>
<proteinExistence type="predicted"/>
<protein>
    <submittedName>
        <fullName evidence="1">Uncharacterized protein</fullName>
    </submittedName>
</protein>
<dbReference type="AlphaFoldDB" id="A0A1N6N001"/>
<gene>
    <name evidence="1" type="ORF">XIS1_620001</name>
</gene>
<sequence length="57" mass="6785">MYSWSREQFAEASQKAGLQLEWHKPMLLQSDIDKQPAGFWDIYQNNCHETALVCHFR</sequence>
<evidence type="ECO:0000313" key="2">
    <source>
        <dbReference type="Proteomes" id="UP000196435"/>
    </source>
</evidence>
<reference evidence="2" key="1">
    <citation type="submission" date="2016-12" db="EMBL/GenBank/DDBJ databases">
        <authorList>
            <person name="Gaudriault S."/>
        </authorList>
    </citation>
    <scope>NUCLEOTIDE SEQUENCE [LARGE SCALE GENOMIC DNA]</scope>
    <source>
        <strain evidence="2">HGB1681 (deposited as PTA-6826 in the American Type Culture Collection)</strain>
    </source>
</reference>
<organism evidence="1 2">
    <name type="scientific">Xenorhabdus innexi</name>
    <dbReference type="NCBI Taxonomy" id="290109"/>
    <lineage>
        <taxon>Bacteria</taxon>
        <taxon>Pseudomonadati</taxon>
        <taxon>Pseudomonadota</taxon>
        <taxon>Gammaproteobacteria</taxon>
        <taxon>Enterobacterales</taxon>
        <taxon>Morganellaceae</taxon>
        <taxon>Xenorhabdus</taxon>
    </lineage>
</organism>
<dbReference type="Proteomes" id="UP000196435">
    <property type="component" value="Unassembled WGS sequence"/>
</dbReference>
<name>A0A1N6N001_9GAMM</name>
<accession>A0A1N6N001</accession>
<dbReference type="EMBL" id="FTLG01000206">
    <property type="protein sequence ID" value="SIP74428.1"/>
    <property type="molecule type" value="Genomic_DNA"/>
</dbReference>